<dbReference type="PROSITE" id="PS51841">
    <property type="entry name" value="LTD"/>
    <property type="match status" value="1"/>
</dbReference>
<dbReference type="Proteomes" id="UP000307768">
    <property type="component" value="Unassembled WGS sequence"/>
</dbReference>
<dbReference type="InterPro" id="IPR013783">
    <property type="entry name" value="Ig-like_fold"/>
</dbReference>
<dbReference type="InterPro" id="IPR032109">
    <property type="entry name" value="Big_3_5"/>
</dbReference>
<dbReference type="Gene3D" id="3.60.10.10">
    <property type="entry name" value="Endonuclease/exonuclease/phosphatase"/>
    <property type="match status" value="1"/>
</dbReference>
<organism evidence="2 3">
    <name type="scientific">Mumia zhuanghuii</name>
    <dbReference type="NCBI Taxonomy" id="2585211"/>
    <lineage>
        <taxon>Bacteria</taxon>
        <taxon>Bacillati</taxon>
        <taxon>Actinomycetota</taxon>
        <taxon>Actinomycetes</taxon>
        <taxon>Propionibacteriales</taxon>
        <taxon>Nocardioidaceae</taxon>
        <taxon>Mumia</taxon>
    </lineage>
</organism>
<evidence type="ECO:0000259" key="1">
    <source>
        <dbReference type="PROSITE" id="PS51841"/>
    </source>
</evidence>
<comment type="caution">
    <text evidence="2">The sequence shown here is derived from an EMBL/GenBank/DDBJ whole genome shotgun (WGS) entry which is preliminary data.</text>
</comment>
<keyword evidence="2" id="KW-0255">Endonuclease</keyword>
<dbReference type="PANTHER" id="PTHR42834:SF1">
    <property type="entry name" value="ENDONUCLEASE_EXONUCLEASE_PHOSPHATASE FAMILY PROTEIN (AFU_ORTHOLOGUE AFUA_3G09210)"/>
    <property type="match status" value="1"/>
</dbReference>
<name>A0A5Q6S3F0_9ACTN</name>
<keyword evidence="2" id="KW-0540">Nuclease</keyword>
<dbReference type="SUPFAM" id="SSF56219">
    <property type="entry name" value="DNase I-like"/>
    <property type="match status" value="1"/>
</dbReference>
<dbReference type="Pfam" id="PF03372">
    <property type="entry name" value="Exo_endo_phos"/>
    <property type="match status" value="1"/>
</dbReference>
<keyword evidence="2" id="KW-0378">Hydrolase</keyword>
<gene>
    <name evidence="2" type="ORF">FE697_003040</name>
</gene>
<dbReference type="Gene3D" id="2.60.40.10">
    <property type="entry name" value="Immunoglobulins"/>
    <property type="match status" value="1"/>
</dbReference>
<dbReference type="CDD" id="cd04486">
    <property type="entry name" value="YhcR_OBF_like"/>
    <property type="match status" value="1"/>
</dbReference>
<dbReference type="Pfam" id="PF16640">
    <property type="entry name" value="Big_3_5"/>
    <property type="match status" value="1"/>
</dbReference>
<dbReference type="InterPro" id="IPR036415">
    <property type="entry name" value="Lamin_tail_dom_sf"/>
</dbReference>
<evidence type="ECO:0000313" key="3">
    <source>
        <dbReference type="Proteomes" id="UP000307768"/>
    </source>
</evidence>
<dbReference type="CDD" id="cd10283">
    <property type="entry name" value="MnuA_DNase1-like"/>
    <property type="match status" value="1"/>
</dbReference>
<dbReference type="PANTHER" id="PTHR42834">
    <property type="entry name" value="ENDONUCLEASE/EXONUCLEASE/PHOSPHATASE FAMILY PROTEIN (AFU_ORTHOLOGUE AFUA_3G09210)"/>
    <property type="match status" value="1"/>
</dbReference>
<protein>
    <submittedName>
        <fullName evidence="2">ExeM/NucH family extracellular endonuclease</fullName>
    </submittedName>
</protein>
<dbReference type="Pfam" id="PF00932">
    <property type="entry name" value="LTD"/>
    <property type="match status" value="1"/>
</dbReference>
<accession>A0A5Q6S3F0</accession>
<dbReference type="GO" id="GO:0004519">
    <property type="term" value="F:endonuclease activity"/>
    <property type="evidence" value="ECO:0007669"/>
    <property type="project" value="UniProtKB-KW"/>
</dbReference>
<dbReference type="NCBIfam" id="NF033681">
    <property type="entry name" value="ExeM_NucH_DNase"/>
    <property type="match status" value="1"/>
</dbReference>
<feature type="domain" description="LTD" evidence="1">
    <location>
        <begin position="62"/>
        <end position="205"/>
    </location>
</feature>
<proteinExistence type="predicted"/>
<dbReference type="OrthoDB" id="1016457at2"/>
<dbReference type="InterPro" id="IPR047971">
    <property type="entry name" value="ExeM-like"/>
</dbReference>
<dbReference type="GO" id="GO:0005975">
    <property type="term" value="P:carbohydrate metabolic process"/>
    <property type="evidence" value="ECO:0007669"/>
    <property type="project" value="UniProtKB-ARBA"/>
</dbReference>
<dbReference type="InterPro" id="IPR001322">
    <property type="entry name" value="Lamin_tail_dom"/>
</dbReference>
<dbReference type="InterPro" id="IPR005135">
    <property type="entry name" value="Endo/exonuclease/phosphatase"/>
</dbReference>
<reference evidence="2 3" key="1">
    <citation type="submission" date="2019-09" db="EMBL/GenBank/DDBJ databases">
        <title>Mumia zhuanghuii sp. nov. isolated from the intestinal contents of plateau pika (Ochotona curzoniae) in the Qinghai-Tibet plateau of China.</title>
        <authorList>
            <person name="Tian Z."/>
        </authorList>
    </citation>
    <scope>NUCLEOTIDE SEQUENCE [LARGE SCALE GENOMIC DNA]</scope>
    <source>
        <strain evidence="3">350</strain>
    </source>
</reference>
<dbReference type="EMBL" id="VDFQ02000001">
    <property type="protein sequence ID" value="KAA1424898.1"/>
    <property type="molecule type" value="Genomic_DNA"/>
</dbReference>
<dbReference type="SUPFAM" id="SSF74853">
    <property type="entry name" value="Lamin A/C globular tail domain"/>
    <property type="match status" value="1"/>
</dbReference>
<evidence type="ECO:0000313" key="2">
    <source>
        <dbReference type="EMBL" id="KAA1424898.1"/>
    </source>
</evidence>
<sequence length="962" mass="98979">MALIRSRTVHPHAHFAPHARPVTTASRTHSSRRIQVSRSIPRVARATSLLAAGALAAGTLGAVAAAPASAVPADHLVINEAYLNGGSAGATYLNKFVELYNPTSSPIEVDGWTVQYRSYSSTTAFTGKIALTGTIPAGAHYLVSGNANSTNGAALPTPDAPSTIAFSGNANGGTLALTKTADTLTGDGATVVANPNVVDLLGYGVSNTSETAPVASGYSVTASVNRTDGTDTNNNSADFTSAAPTPTACGEACVPTPNPVEERTIAEIQGTGAASPYDGDTVITQGVVTAAYPTGGFNGFYLQTAGSGGAGDATPGTSDGIFVFGSAAVAKVAVGDHVELTGVVSEFGGMTEITPAAADVVVLDEPAEAVKATELALPLGDAAREALEGMLVTPKGPFTVTNNYTTNTFAELGLAVGDSPLYVPTEVAAPGAASQAVDAENATKRITLDDGSSTNYTAGGKNTPQPWIDADTTIRVGASATFVKDVVLDYRNSAWKLQPTAQLTADDANDVLPATFAGAERPQSAPEVGGDFTLAAFNVLNYFITTGEEYEATTGISCEYFVDRDGVPTTVDECVGQAGPRGAASTVQLERQEKKIVAAINALGADVVSLEEIENSVKFGKDRDAALAALTEALNEAAGAGTWAYAPSPDASALPPVAEQDFIRTAFIYKPAVVAPVGASTVLVGDPAFADAREPLAQAFQPVAGTEDDRFVAIVNHFKSKRSGTPDPDQGAGNVERVAQAHALVAFADTVKAAAGTDKVYLTGDLNSYSKEDPITVLRDAGYVDLEETYETAETYQFDGEIGSLDHVFASPAAAPDITGMGVWSINAMEPIAYEYSRYNNNATLFYDETAFRSSDHDPALVGIALEEQLTPTTVSAVATPGISPLFGPIIAAQVKPRATGTVQVLKGDTVLASQKLVLGVTVVAVPAKALKPGTHQLTVRYTGDATHAASETTVTARVLGR</sequence>
<dbReference type="AlphaFoldDB" id="A0A5Q6S3F0"/>
<dbReference type="InterPro" id="IPR036691">
    <property type="entry name" value="Endo/exonu/phosph_ase_sf"/>
</dbReference>